<organism evidence="7 8">
    <name type="scientific">Zootermopsis nevadensis</name>
    <name type="common">Dampwood termite</name>
    <dbReference type="NCBI Taxonomy" id="136037"/>
    <lineage>
        <taxon>Eukaryota</taxon>
        <taxon>Metazoa</taxon>
        <taxon>Ecdysozoa</taxon>
        <taxon>Arthropoda</taxon>
        <taxon>Hexapoda</taxon>
        <taxon>Insecta</taxon>
        <taxon>Pterygota</taxon>
        <taxon>Neoptera</taxon>
        <taxon>Polyneoptera</taxon>
        <taxon>Dictyoptera</taxon>
        <taxon>Blattodea</taxon>
        <taxon>Blattoidea</taxon>
        <taxon>Termitoidae</taxon>
        <taxon>Termopsidae</taxon>
        <taxon>Zootermopsis</taxon>
    </lineage>
</organism>
<dbReference type="InterPro" id="IPR002557">
    <property type="entry name" value="Chitin-bd_dom"/>
</dbReference>
<evidence type="ECO:0000256" key="3">
    <source>
        <dbReference type="ARBA" id="ARBA00022737"/>
    </source>
</evidence>
<dbReference type="AlphaFoldDB" id="A0A067QZJ9"/>
<reference evidence="7 8" key="1">
    <citation type="journal article" date="2014" name="Nat. Commun.">
        <title>Molecular traces of alternative social organization in a termite genome.</title>
        <authorList>
            <person name="Terrapon N."/>
            <person name="Li C."/>
            <person name="Robertson H.M."/>
            <person name="Ji L."/>
            <person name="Meng X."/>
            <person name="Booth W."/>
            <person name="Chen Z."/>
            <person name="Childers C.P."/>
            <person name="Glastad K.M."/>
            <person name="Gokhale K."/>
            <person name="Gowin J."/>
            <person name="Gronenberg W."/>
            <person name="Hermansen R.A."/>
            <person name="Hu H."/>
            <person name="Hunt B.G."/>
            <person name="Huylmans A.K."/>
            <person name="Khalil S.M."/>
            <person name="Mitchell R.D."/>
            <person name="Munoz-Torres M.C."/>
            <person name="Mustard J.A."/>
            <person name="Pan H."/>
            <person name="Reese J.T."/>
            <person name="Scharf M.E."/>
            <person name="Sun F."/>
            <person name="Vogel H."/>
            <person name="Xiao J."/>
            <person name="Yang W."/>
            <person name="Yang Z."/>
            <person name="Yang Z."/>
            <person name="Zhou J."/>
            <person name="Zhu J."/>
            <person name="Brent C.S."/>
            <person name="Elsik C.G."/>
            <person name="Goodisman M.A."/>
            <person name="Liberles D.A."/>
            <person name="Roe R.M."/>
            <person name="Vargo E.L."/>
            <person name="Vilcinskas A."/>
            <person name="Wang J."/>
            <person name="Bornberg-Bauer E."/>
            <person name="Korb J."/>
            <person name="Zhang G."/>
            <person name="Liebig J."/>
        </authorList>
    </citation>
    <scope>NUCLEOTIDE SEQUENCE [LARGE SCALE GENOMIC DNA]</scope>
    <source>
        <tissue evidence="7">Whole organism</tissue>
    </source>
</reference>
<dbReference type="Pfam" id="PF01607">
    <property type="entry name" value="CBM_14"/>
    <property type="match status" value="1"/>
</dbReference>
<gene>
    <name evidence="7" type="ORF">L798_10333</name>
</gene>
<dbReference type="Gene3D" id="2.170.140.10">
    <property type="entry name" value="Chitin binding domain"/>
    <property type="match status" value="3"/>
</dbReference>
<evidence type="ECO:0000256" key="1">
    <source>
        <dbReference type="ARBA" id="ARBA00022669"/>
    </source>
</evidence>
<dbReference type="PANTHER" id="PTHR23301">
    <property type="entry name" value="CHITIN BINDING PERITROPHIN-A"/>
    <property type="match status" value="1"/>
</dbReference>
<feature type="domain" description="Chitin-binding type-2" evidence="6">
    <location>
        <begin position="33"/>
        <end position="89"/>
    </location>
</feature>
<evidence type="ECO:0000256" key="2">
    <source>
        <dbReference type="ARBA" id="ARBA00022729"/>
    </source>
</evidence>
<evidence type="ECO:0000256" key="5">
    <source>
        <dbReference type="ARBA" id="ARBA00023180"/>
    </source>
</evidence>
<dbReference type="EMBL" id="KK852809">
    <property type="protein sequence ID" value="KDR15984.1"/>
    <property type="molecule type" value="Genomic_DNA"/>
</dbReference>
<dbReference type="InterPro" id="IPR036508">
    <property type="entry name" value="Chitin-bd_dom_sf"/>
</dbReference>
<evidence type="ECO:0000313" key="7">
    <source>
        <dbReference type="EMBL" id="KDR15984.1"/>
    </source>
</evidence>
<dbReference type="GO" id="GO:0005576">
    <property type="term" value="C:extracellular region"/>
    <property type="evidence" value="ECO:0007669"/>
    <property type="project" value="InterPro"/>
</dbReference>
<keyword evidence="1" id="KW-0147">Chitin-binding</keyword>
<dbReference type="SUPFAM" id="SSF57625">
    <property type="entry name" value="Invertebrate chitin-binding proteins"/>
    <property type="match status" value="3"/>
</dbReference>
<evidence type="ECO:0000313" key="8">
    <source>
        <dbReference type="Proteomes" id="UP000027135"/>
    </source>
</evidence>
<evidence type="ECO:0000259" key="6">
    <source>
        <dbReference type="PROSITE" id="PS50940"/>
    </source>
</evidence>
<evidence type="ECO:0000256" key="4">
    <source>
        <dbReference type="ARBA" id="ARBA00023157"/>
    </source>
</evidence>
<dbReference type="PROSITE" id="PS50940">
    <property type="entry name" value="CHIT_BIND_II"/>
    <property type="match status" value="1"/>
</dbReference>
<keyword evidence="3" id="KW-0677">Repeat</keyword>
<dbReference type="GO" id="GO:0008061">
    <property type="term" value="F:chitin binding"/>
    <property type="evidence" value="ECO:0007669"/>
    <property type="project" value="UniProtKB-KW"/>
</dbReference>
<sequence length="166" mass="18504">MTWSRCPGDLHFNEVTRTCDHPCRAGCKDRREIGACCPADGEVYEDPCTCDMYYLCTNGIKELVKCEDGLQYNNTLGRCDNSCSGGCPKLFAGNPECCASTSGKPEPQCPATTYPIFLPHPSSSQFFYKCVNGVRSCIRCPLQRRWNTDTDTCDETACSRPETPFY</sequence>
<dbReference type="InterPro" id="IPR051940">
    <property type="entry name" value="Chitin_bind-dev_reg"/>
</dbReference>
<protein>
    <submittedName>
        <fullName evidence="7">Putative chitinase 3</fullName>
    </submittedName>
</protein>
<keyword evidence="4" id="KW-1015">Disulfide bond</keyword>
<proteinExistence type="predicted"/>
<name>A0A067QZJ9_ZOONE</name>
<accession>A0A067QZJ9</accession>
<keyword evidence="5" id="KW-0325">Glycoprotein</keyword>
<dbReference type="InParanoid" id="A0A067QZJ9"/>
<keyword evidence="8" id="KW-1185">Reference proteome</keyword>
<dbReference type="Proteomes" id="UP000027135">
    <property type="component" value="Unassembled WGS sequence"/>
</dbReference>
<keyword evidence="2" id="KW-0732">Signal</keyword>
<dbReference type="OMA" id="NPECCAS"/>
<dbReference type="PANTHER" id="PTHR23301:SF0">
    <property type="entry name" value="CHITIN-BINDING TYPE-2 DOMAIN-CONTAINING PROTEIN-RELATED"/>
    <property type="match status" value="1"/>
</dbReference>
<dbReference type="SMART" id="SM00494">
    <property type="entry name" value="ChtBD2"/>
    <property type="match status" value="2"/>
</dbReference>